<evidence type="ECO:0000313" key="2">
    <source>
        <dbReference type="Proteomes" id="UP001642409"/>
    </source>
</evidence>
<name>A0ABP1HH77_9EUKA</name>
<gene>
    <name evidence="1" type="ORF">HINF_LOCUS13595</name>
</gene>
<dbReference type="Proteomes" id="UP001642409">
    <property type="component" value="Unassembled WGS sequence"/>
</dbReference>
<dbReference type="EMBL" id="CAXDID020000031">
    <property type="protein sequence ID" value="CAL5994518.1"/>
    <property type="molecule type" value="Genomic_DNA"/>
</dbReference>
<organism evidence="1 2">
    <name type="scientific">Hexamita inflata</name>
    <dbReference type="NCBI Taxonomy" id="28002"/>
    <lineage>
        <taxon>Eukaryota</taxon>
        <taxon>Metamonada</taxon>
        <taxon>Diplomonadida</taxon>
        <taxon>Hexamitidae</taxon>
        <taxon>Hexamitinae</taxon>
        <taxon>Hexamita</taxon>
    </lineage>
</organism>
<protein>
    <submittedName>
        <fullName evidence="1">Hypothetical_protein</fullName>
    </submittedName>
</protein>
<sequence length="199" mass="22889">MVIKGKKVPLDSNYQQIIEYQQPEVMEYIASQCTQQAGLPLYPNTIDKTSSIYAKSGPFSLHGMYCTRSLTCTSVNNLIQFTDKHQNTWYVDLVLKHYYTLQNNIKIVPASIIEVQQLLSPPKSIYIQTNTLELNLTQTFSTSLEPIINQIEKQYSIKGHSEKSAQTEELKPNTNGRMNMRDCKSQVIAYKPYYTKKDF</sequence>
<proteinExistence type="predicted"/>
<comment type="caution">
    <text evidence="1">The sequence shown here is derived from an EMBL/GenBank/DDBJ whole genome shotgun (WGS) entry which is preliminary data.</text>
</comment>
<keyword evidence="2" id="KW-1185">Reference proteome</keyword>
<evidence type="ECO:0000313" key="1">
    <source>
        <dbReference type="EMBL" id="CAL5994518.1"/>
    </source>
</evidence>
<accession>A0ABP1HH77</accession>
<reference evidence="1 2" key="1">
    <citation type="submission" date="2024-07" db="EMBL/GenBank/DDBJ databases">
        <authorList>
            <person name="Akdeniz Z."/>
        </authorList>
    </citation>
    <scope>NUCLEOTIDE SEQUENCE [LARGE SCALE GENOMIC DNA]</scope>
</reference>